<proteinExistence type="predicted"/>
<evidence type="ECO:0000313" key="2">
    <source>
        <dbReference type="Proteomes" id="UP000805193"/>
    </source>
</evidence>
<evidence type="ECO:0000313" key="1">
    <source>
        <dbReference type="EMBL" id="KAG0426358.1"/>
    </source>
</evidence>
<sequence>MLGASVTRSVVYGFLLMQLGIGASEAALSATREVIFSPDAPKPIHPYSVGTLEASLDGSRQVITSPLVARPSNPYSHAICVGNTMYLSGQLGSHPQTGRIVPGGIVPETRQALTNLANILDAGQMTLRDVVKVNVYIADMQDYEAMNRIYAEFFTEKYPARVTIRAAEIPG</sequence>
<organism evidence="1 2">
    <name type="scientific">Ixodes persulcatus</name>
    <name type="common">Taiga tick</name>
    <dbReference type="NCBI Taxonomy" id="34615"/>
    <lineage>
        <taxon>Eukaryota</taxon>
        <taxon>Metazoa</taxon>
        <taxon>Ecdysozoa</taxon>
        <taxon>Arthropoda</taxon>
        <taxon>Chelicerata</taxon>
        <taxon>Arachnida</taxon>
        <taxon>Acari</taxon>
        <taxon>Parasitiformes</taxon>
        <taxon>Ixodida</taxon>
        <taxon>Ixodoidea</taxon>
        <taxon>Ixodidae</taxon>
        <taxon>Ixodinae</taxon>
        <taxon>Ixodes</taxon>
    </lineage>
</organism>
<protein>
    <submittedName>
        <fullName evidence="1">Uncharacterized protein</fullName>
    </submittedName>
</protein>
<accession>A0AC60PYG7</accession>
<keyword evidence="2" id="KW-1185">Reference proteome</keyword>
<reference evidence="1 2" key="1">
    <citation type="journal article" date="2020" name="Cell">
        <title>Large-Scale Comparative Analyses of Tick Genomes Elucidate Their Genetic Diversity and Vector Capacities.</title>
        <authorList>
            <consortium name="Tick Genome and Microbiome Consortium (TIGMIC)"/>
            <person name="Jia N."/>
            <person name="Wang J."/>
            <person name="Shi W."/>
            <person name="Du L."/>
            <person name="Sun Y."/>
            <person name="Zhan W."/>
            <person name="Jiang J.F."/>
            <person name="Wang Q."/>
            <person name="Zhang B."/>
            <person name="Ji P."/>
            <person name="Bell-Sakyi L."/>
            <person name="Cui X.M."/>
            <person name="Yuan T.T."/>
            <person name="Jiang B.G."/>
            <person name="Yang W.F."/>
            <person name="Lam T.T."/>
            <person name="Chang Q.C."/>
            <person name="Ding S.J."/>
            <person name="Wang X.J."/>
            <person name="Zhu J.G."/>
            <person name="Ruan X.D."/>
            <person name="Zhao L."/>
            <person name="Wei J.T."/>
            <person name="Ye R.Z."/>
            <person name="Que T.C."/>
            <person name="Du C.H."/>
            <person name="Zhou Y.H."/>
            <person name="Cheng J.X."/>
            <person name="Dai P.F."/>
            <person name="Guo W.B."/>
            <person name="Han X.H."/>
            <person name="Huang E.J."/>
            <person name="Li L.F."/>
            <person name="Wei W."/>
            <person name="Gao Y.C."/>
            <person name="Liu J.Z."/>
            <person name="Shao H.Z."/>
            <person name="Wang X."/>
            <person name="Wang C.C."/>
            <person name="Yang T.C."/>
            <person name="Huo Q.B."/>
            <person name="Li W."/>
            <person name="Chen H.Y."/>
            <person name="Chen S.E."/>
            <person name="Zhou L.G."/>
            <person name="Ni X.B."/>
            <person name="Tian J.H."/>
            <person name="Sheng Y."/>
            <person name="Liu T."/>
            <person name="Pan Y.S."/>
            <person name="Xia L.Y."/>
            <person name="Li J."/>
            <person name="Zhao F."/>
            <person name="Cao W.C."/>
        </authorList>
    </citation>
    <scope>NUCLEOTIDE SEQUENCE [LARGE SCALE GENOMIC DNA]</scope>
    <source>
        <strain evidence="1">Iper-2018</strain>
    </source>
</reference>
<dbReference type="Proteomes" id="UP000805193">
    <property type="component" value="Unassembled WGS sequence"/>
</dbReference>
<feature type="non-terminal residue" evidence="1">
    <location>
        <position position="171"/>
    </location>
</feature>
<gene>
    <name evidence="1" type="ORF">HPB47_026528</name>
</gene>
<comment type="caution">
    <text evidence="1">The sequence shown here is derived from an EMBL/GenBank/DDBJ whole genome shotgun (WGS) entry which is preliminary data.</text>
</comment>
<dbReference type="EMBL" id="JABSTQ010009725">
    <property type="protein sequence ID" value="KAG0426358.1"/>
    <property type="molecule type" value="Genomic_DNA"/>
</dbReference>
<name>A0AC60PYG7_IXOPE</name>